<reference evidence="1 2" key="1">
    <citation type="journal article" date="2018" name="Mol. Ecol.">
        <title>The obligate alkalophilic soda-lake fungus Sodiomyces alkalinus has shifted to a protein diet.</title>
        <authorList>
            <person name="Grum-Grzhimaylo A.A."/>
            <person name="Falkoski D.L."/>
            <person name="van den Heuvel J."/>
            <person name="Valero-Jimenez C.A."/>
            <person name="Min B."/>
            <person name="Choi I.G."/>
            <person name="Lipzen A."/>
            <person name="Daum C.G."/>
            <person name="Aanen D.K."/>
            <person name="Tsang A."/>
            <person name="Henrissat B."/>
            <person name="Bilanenko E.N."/>
            <person name="de Vries R.P."/>
            <person name="van Kan J.A.L."/>
            <person name="Grigoriev I.V."/>
            <person name="Debets A.J.M."/>
        </authorList>
    </citation>
    <scope>NUCLEOTIDE SEQUENCE [LARGE SCALE GENOMIC DNA]</scope>
    <source>
        <strain evidence="1 2">F11</strain>
    </source>
</reference>
<dbReference type="NCBIfam" id="TIGR01460">
    <property type="entry name" value="HAD-SF-IIA"/>
    <property type="match status" value="1"/>
</dbReference>
<dbReference type="InterPro" id="IPR050324">
    <property type="entry name" value="CDP-alcohol_PTase-I"/>
</dbReference>
<dbReference type="Pfam" id="PF13242">
    <property type="entry name" value="Hydrolase_like"/>
    <property type="match status" value="1"/>
</dbReference>
<gene>
    <name evidence="1" type="ORF">SODALDRAFT_300871</name>
</gene>
<dbReference type="InterPro" id="IPR036412">
    <property type="entry name" value="HAD-like_sf"/>
</dbReference>
<dbReference type="GO" id="GO:0046474">
    <property type="term" value="P:glycerophospholipid biosynthetic process"/>
    <property type="evidence" value="ECO:0007669"/>
    <property type="project" value="TreeGrafter"/>
</dbReference>
<dbReference type="GeneID" id="39577370"/>
<dbReference type="NCBIfam" id="TIGR01456">
    <property type="entry name" value="CECR5"/>
    <property type="match status" value="1"/>
</dbReference>
<name>A0A3N2PLX5_SODAK</name>
<accession>A0A3N2PLX5</accession>
<organism evidence="1 2">
    <name type="scientific">Sodiomyces alkalinus (strain CBS 110278 / VKM F-3762 / F11)</name>
    <name type="common">Alkaliphilic filamentous fungus</name>
    <dbReference type="NCBI Taxonomy" id="1314773"/>
    <lineage>
        <taxon>Eukaryota</taxon>
        <taxon>Fungi</taxon>
        <taxon>Dikarya</taxon>
        <taxon>Ascomycota</taxon>
        <taxon>Pezizomycotina</taxon>
        <taxon>Sordariomycetes</taxon>
        <taxon>Hypocreomycetidae</taxon>
        <taxon>Glomerellales</taxon>
        <taxon>Plectosphaerellaceae</taxon>
        <taxon>Sodiomyces</taxon>
    </lineage>
</organism>
<dbReference type="AlphaFoldDB" id="A0A3N2PLX5"/>
<dbReference type="Pfam" id="PF13344">
    <property type="entry name" value="Hydrolase_6"/>
    <property type="match status" value="1"/>
</dbReference>
<dbReference type="GO" id="GO:0005739">
    <property type="term" value="C:mitochondrion"/>
    <property type="evidence" value="ECO:0007669"/>
    <property type="project" value="TreeGrafter"/>
</dbReference>
<dbReference type="GO" id="GO:0016787">
    <property type="term" value="F:hydrolase activity"/>
    <property type="evidence" value="ECO:0007669"/>
    <property type="project" value="UniProtKB-KW"/>
</dbReference>
<dbReference type="OrthoDB" id="270009at2759"/>
<sequence>MKSSPRALASVPRCTAQAARPGARRLTGLYGSINSGSGSAQYRGLIHQWHRKPQGGVAFSRGLSTKLRSHEPSEPVFHTGEAPSFAFAFDIDGVLLHVAKPIPGAQESLKYLQDNNIPFILLTNGGGKLERDRVNDLSSKLGVELTVDNFVQSHTPFQELTRGPQGLGDKTVFVTGADVQKCREIAYSYGFKSVVTAADILRDHPDIWPFDALMESVYGGSAHPLPLPLHTGEHMHDSTALKIDAILVFNDPRDWALDIQIIVDLLVSRQGILGTYSAKNGDRSLPNDGWQQDGQPPVVFSNSDLFWSTTYHQPRFGQGAFQAALDGVWARVTGGKELVRTSFGKPFVETYRFAERVLNEHRAKILSMGKMSGKEMAPLRRVYMVGDNPESDIRGANEFASPQGTEWTSVLVRTGVWRPERGEPAHKPKMLVDDVKAAVEWALKREGH</sequence>
<dbReference type="EMBL" id="ML119061">
    <property type="protein sequence ID" value="ROT35410.1"/>
    <property type="molecule type" value="Genomic_DNA"/>
</dbReference>
<evidence type="ECO:0000313" key="1">
    <source>
        <dbReference type="EMBL" id="ROT35410.1"/>
    </source>
</evidence>
<dbReference type="PANTHER" id="PTHR14269">
    <property type="entry name" value="CDP-DIACYLGLYCEROL--GLYCEROL-3-PHOSPHATE 3-PHOSPHATIDYLTRANSFERASE-RELATED"/>
    <property type="match status" value="1"/>
</dbReference>
<proteinExistence type="predicted"/>
<keyword evidence="1" id="KW-0378">Hydrolase</keyword>
<dbReference type="SUPFAM" id="SSF56784">
    <property type="entry name" value="HAD-like"/>
    <property type="match status" value="1"/>
</dbReference>
<dbReference type="RefSeq" id="XP_028463216.1">
    <property type="nucleotide sequence ID" value="XM_028608892.1"/>
</dbReference>
<dbReference type="FunFam" id="3.40.50.1000:FF:000069">
    <property type="entry name" value="HAD-superfamily subfamily IIA hydrolase"/>
    <property type="match status" value="1"/>
</dbReference>
<dbReference type="InterPro" id="IPR006353">
    <property type="entry name" value="HAD-SF_hydro_IIA_CECR5"/>
</dbReference>
<dbReference type="InterPro" id="IPR023214">
    <property type="entry name" value="HAD_sf"/>
</dbReference>
<protein>
    <submittedName>
        <fullName evidence="1">HAD-superfamily hydrolase</fullName>
    </submittedName>
</protein>
<evidence type="ECO:0000313" key="2">
    <source>
        <dbReference type="Proteomes" id="UP000272025"/>
    </source>
</evidence>
<dbReference type="STRING" id="1314773.A0A3N2PLX5"/>
<dbReference type="Gene3D" id="3.40.50.1000">
    <property type="entry name" value="HAD superfamily/HAD-like"/>
    <property type="match status" value="2"/>
</dbReference>
<dbReference type="Proteomes" id="UP000272025">
    <property type="component" value="Unassembled WGS sequence"/>
</dbReference>
<keyword evidence="2" id="KW-1185">Reference proteome</keyword>
<dbReference type="PANTHER" id="PTHR14269:SF57">
    <property type="entry name" value="SUPERFAMILY HYDROLASE, PUTATIVE (AFU_ORTHOLOGUE AFUA_2G02580)-RELATED"/>
    <property type="match status" value="1"/>
</dbReference>
<dbReference type="InterPro" id="IPR006357">
    <property type="entry name" value="HAD-SF_hydro_IIA"/>
</dbReference>